<evidence type="ECO:0000256" key="5">
    <source>
        <dbReference type="PROSITE-ProRule" id="PRU01240"/>
    </source>
</evidence>
<reference evidence="8 9" key="1">
    <citation type="submission" date="2023-08" db="EMBL/GenBank/DDBJ databases">
        <title>Draft genome sequence of Algoriphagus confluentis.</title>
        <authorList>
            <person name="Takatani N."/>
            <person name="Hosokawa M."/>
            <person name="Sawabe T."/>
        </authorList>
    </citation>
    <scope>NUCLEOTIDE SEQUENCE [LARGE SCALE GENOMIC DNA]</scope>
    <source>
        <strain evidence="8 9">NBRC 111222</strain>
    </source>
</reference>
<keyword evidence="6" id="KW-0472">Membrane</keyword>
<name>A0ABQ6PKR5_9BACT</name>
<dbReference type="PANTHER" id="PTHR43806:SF11">
    <property type="entry name" value="CEREVISIN-RELATED"/>
    <property type="match status" value="1"/>
</dbReference>
<evidence type="ECO:0000256" key="2">
    <source>
        <dbReference type="ARBA" id="ARBA00022670"/>
    </source>
</evidence>
<comment type="similarity">
    <text evidence="1 5">Belongs to the peptidase S8 family.</text>
</comment>
<protein>
    <recommendedName>
        <fullName evidence="7">Peptidase S8/S53 domain-containing protein</fullName>
    </recommendedName>
</protein>
<dbReference type="Proteomes" id="UP001338309">
    <property type="component" value="Unassembled WGS sequence"/>
</dbReference>
<keyword evidence="6" id="KW-0812">Transmembrane</keyword>
<keyword evidence="2 5" id="KW-0645">Protease</keyword>
<accession>A0ABQ6PKR5</accession>
<feature type="active site" description="Charge relay system" evidence="5">
    <location>
        <position position="231"/>
    </location>
</feature>
<evidence type="ECO:0000313" key="9">
    <source>
        <dbReference type="Proteomes" id="UP001338309"/>
    </source>
</evidence>
<evidence type="ECO:0000313" key="8">
    <source>
        <dbReference type="EMBL" id="GMQ28338.1"/>
    </source>
</evidence>
<evidence type="ECO:0000259" key="7">
    <source>
        <dbReference type="Pfam" id="PF00082"/>
    </source>
</evidence>
<dbReference type="InterPro" id="IPR036852">
    <property type="entry name" value="Peptidase_S8/S53_dom_sf"/>
</dbReference>
<proteinExistence type="inferred from homology"/>
<dbReference type="EMBL" id="BTPD01000003">
    <property type="protein sequence ID" value="GMQ28338.1"/>
    <property type="molecule type" value="Genomic_DNA"/>
</dbReference>
<evidence type="ECO:0000256" key="6">
    <source>
        <dbReference type="SAM" id="Phobius"/>
    </source>
</evidence>
<dbReference type="SUPFAM" id="SSF52743">
    <property type="entry name" value="Subtilisin-like"/>
    <property type="match status" value="1"/>
</dbReference>
<keyword evidence="4 5" id="KW-0720">Serine protease</keyword>
<dbReference type="PROSITE" id="PS00136">
    <property type="entry name" value="SUBTILASE_ASP"/>
    <property type="match status" value="1"/>
</dbReference>
<feature type="domain" description="Peptidase S8/S53" evidence="7">
    <location>
        <begin position="225"/>
        <end position="462"/>
    </location>
</feature>
<keyword evidence="3 5" id="KW-0378">Hydrolase</keyword>
<feature type="active site" description="Charge relay system" evidence="5">
    <location>
        <position position="448"/>
    </location>
</feature>
<dbReference type="PANTHER" id="PTHR43806">
    <property type="entry name" value="PEPTIDASE S8"/>
    <property type="match status" value="1"/>
</dbReference>
<dbReference type="InterPro" id="IPR023827">
    <property type="entry name" value="Peptidase_S8_Asp-AS"/>
</dbReference>
<dbReference type="InterPro" id="IPR050131">
    <property type="entry name" value="Peptidase_S8_subtilisin-like"/>
</dbReference>
<dbReference type="InterPro" id="IPR015500">
    <property type="entry name" value="Peptidase_S8_subtilisin-rel"/>
</dbReference>
<feature type="active site" description="Charge relay system" evidence="5">
    <location>
        <position position="265"/>
    </location>
</feature>
<dbReference type="Pfam" id="PF00082">
    <property type="entry name" value="Peptidase_S8"/>
    <property type="match status" value="1"/>
</dbReference>
<keyword evidence="9" id="KW-1185">Reference proteome</keyword>
<dbReference type="InterPro" id="IPR000209">
    <property type="entry name" value="Peptidase_S8/S53_dom"/>
</dbReference>
<dbReference type="Gene3D" id="3.40.50.200">
    <property type="entry name" value="Peptidase S8/S53 domain"/>
    <property type="match status" value="1"/>
</dbReference>
<dbReference type="PRINTS" id="PR00723">
    <property type="entry name" value="SUBTILISIN"/>
</dbReference>
<evidence type="ECO:0000256" key="1">
    <source>
        <dbReference type="ARBA" id="ARBA00011073"/>
    </source>
</evidence>
<sequence length="484" mass="53671">MDLLNYFYVYFLVVHILTFVFNLLTMKNLFLVIIGSIFLFSCQEKEYALDKTDLENLNPYGVEDSTIIKHSYLVFLNQDKYKPILDEFPLGPKSENEEVIEKATLAKINSITKLAKNYGLELDPEQVFVDAVSGFYFQDSSNAIIRKLLTQKGNGDIEDVQSDFFFYLQNPRARMQNGNTPLPQTIRARMQQNPSWGYNVAGYTSEAVLYLGGGQLRDTAQVSSAKVWVIDSGIDSNHQDLIGLVNMRLSKSFVDGSPGNDSWGHGTAMAGVIAAIPKNINFSKDTTLIGMTGVSPGAELVSVKVFGKNSEASYSDILRALNYIIRNKAKQGDIVNLSLGNKIRNCHQYGLFSTIWRMAKNGIFFSIAAGNSFGPSSPVSASQYLPACAEGENIFTIASFKLDYPTEEIKYSYYSNFGNPPIDWAIPGDYIFTTYPENNKYAVMEGTSLSAALMSGLLHLTRGNLNTKTSIVDSLGTSYPVPER</sequence>
<feature type="transmembrane region" description="Helical" evidence="6">
    <location>
        <begin position="6"/>
        <end position="24"/>
    </location>
</feature>
<comment type="caution">
    <text evidence="8">The sequence shown here is derived from an EMBL/GenBank/DDBJ whole genome shotgun (WGS) entry which is preliminary data.</text>
</comment>
<organism evidence="8 9">
    <name type="scientific">Algoriphagus confluentis</name>
    <dbReference type="NCBI Taxonomy" id="1697556"/>
    <lineage>
        <taxon>Bacteria</taxon>
        <taxon>Pseudomonadati</taxon>
        <taxon>Bacteroidota</taxon>
        <taxon>Cytophagia</taxon>
        <taxon>Cytophagales</taxon>
        <taxon>Cyclobacteriaceae</taxon>
        <taxon>Algoriphagus</taxon>
    </lineage>
</organism>
<evidence type="ECO:0000256" key="4">
    <source>
        <dbReference type="ARBA" id="ARBA00022825"/>
    </source>
</evidence>
<keyword evidence="6" id="KW-1133">Transmembrane helix</keyword>
<gene>
    <name evidence="8" type="ORF">Aconfl_09810</name>
</gene>
<evidence type="ECO:0000256" key="3">
    <source>
        <dbReference type="ARBA" id="ARBA00022801"/>
    </source>
</evidence>
<dbReference type="PROSITE" id="PS51892">
    <property type="entry name" value="SUBTILASE"/>
    <property type="match status" value="1"/>
</dbReference>